<proteinExistence type="predicted"/>
<feature type="signal peptide" evidence="3">
    <location>
        <begin position="1"/>
        <end position="35"/>
    </location>
</feature>
<dbReference type="OrthoDB" id="4336304at2"/>
<organism evidence="4 5">
    <name type="scientific">Microbacterium testaceum (strain StLB037)</name>
    <dbReference type="NCBI Taxonomy" id="979556"/>
    <lineage>
        <taxon>Bacteria</taxon>
        <taxon>Bacillati</taxon>
        <taxon>Actinomycetota</taxon>
        <taxon>Actinomycetes</taxon>
        <taxon>Micrococcales</taxon>
        <taxon>Microbacteriaceae</taxon>
        <taxon>Microbacterium</taxon>
    </lineage>
</organism>
<dbReference type="EMBL" id="AP012052">
    <property type="protein sequence ID" value="BAJ75602.1"/>
    <property type="molecule type" value="Genomic_DNA"/>
</dbReference>
<keyword evidence="4" id="KW-0689">Ribosomal protein</keyword>
<keyword evidence="4" id="KW-0687">Ribonucleoprotein</keyword>
<evidence type="ECO:0000313" key="4">
    <source>
        <dbReference type="EMBL" id="BAJ75602.1"/>
    </source>
</evidence>
<dbReference type="HOGENOM" id="CLU_051827_0_0_11"/>
<name>E8N7Y2_MICTS</name>
<feature type="transmembrane region" description="Helical" evidence="2">
    <location>
        <begin position="324"/>
        <end position="343"/>
    </location>
</feature>
<dbReference type="PROSITE" id="PS51257">
    <property type="entry name" value="PROKAR_LIPOPROTEIN"/>
    <property type="match status" value="1"/>
</dbReference>
<keyword evidence="2" id="KW-1133">Transmembrane helix</keyword>
<dbReference type="GO" id="GO:0005840">
    <property type="term" value="C:ribosome"/>
    <property type="evidence" value="ECO:0007669"/>
    <property type="project" value="UniProtKB-KW"/>
</dbReference>
<evidence type="ECO:0000313" key="5">
    <source>
        <dbReference type="Proteomes" id="UP000008975"/>
    </source>
</evidence>
<dbReference type="KEGG" id="mts:MTES_2638"/>
<keyword evidence="2" id="KW-0472">Membrane</keyword>
<dbReference type="InterPro" id="IPR006311">
    <property type="entry name" value="TAT_signal"/>
</dbReference>
<dbReference type="AlphaFoldDB" id="E8N7Y2"/>
<evidence type="ECO:0000256" key="2">
    <source>
        <dbReference type="SAM" id="Phobius"/>
    </source>
</evidence>
<keyword evidence="3" id="KW-0732">Signal</keyword>
<sequence length="380" mass="39789">MFSSTLRRRFPALGAASLATAVIVACLGMPSAATAATGTAVRATADAPAAPAEGESAVTVGVATRPAGEDGRPDGRSRFSVTADPGQSVTDRVLVGNTGTARQDFTVYATDAFNDDTGEFSLLPTDATPTSVGSWIRFDDGSDRVTFSLDPQEVRLLTFTVAVPADATPGDHVGGVVASVVESGAQVTVDRRVATSVFARVAGELQPQLSLTSYEASYEGDWWNPFSGHVRLHYTVSNPGNVALSANLTSGVHTWLGIPATGDQGGKIPVVLPGNSASYEDTVDGVGQWLYLNPYTVLSPFVESPDASMQVAVVPLTRDAVTFAMPWTALILVLLVAGGILLSRWRRRRDEVRAQEWMDFVAQTAADDAAALAGARTDGS</sequence>
<protein>
    <submittedName>
        <fullName evidence="4">Ribosomal protein S1</fullName>
    </submittedName>
</protein>
<accession>E8N7Y2</accession>
<dbReference type="Proteomes" id="UP000008975">
    <property type="component" value="Chromosome"/>
</dbReference>
<feature type="chain" id="PRO_5003228268" evidence="3">
    <location>
        <begin position="36"/>
        <end position="380"/>
    </location>
</feature>
<keyword evidence="2" id="KW-0812">Transmembrane</keyword>
<dbReference type="STRING" id="979556.MTES_2638"/>
<reference evidence="4 5" key="1">
    <citation type="journal article" date="2011" name="J. Bacteriol.">
        <title>Genome sequence of Microbacterium testaceum StLB037, an N-acylhomoserine lactone-degrading bacterium isolated from potato leaves.</title>
        <authorList>
            <person name="Morohoshi T."/>
            <person name="Wang W.-Z."/>
            <person name="Someya N."/>
            <person name="Ikeda T."/>
        </authorList>
    </citation>
    <scope>NUCLEOTIDE SEQUENCE [LARGE SCALE GENOMIC DNA]</scope>
    <source>
        <strain evidence="4 5">StLB037</strain>
    </source>
</reference>
<evidence type="ECO:0000256" key="1">
    <source>
        <dbReference type="SAM" id="MobiDB-lite"/>
    </source>
</evidence>
<feature type="region of interest" description="Disordered" evidence="1">
    <location>
        <begin position="64"/>
        <end position="84"/>
    </location>
</feature>
<feature type="compositionally biased region" description="Basic and acidic residues" evidence="1">
    <location>
        <begin position="67"/>
        <end position="77"/>
    </location>
</feature>
<dbReference type="PROSITE" id="PS51318">
    <property type="entry name" value="TAT"/>
    <property type="match status" value="1"/>
</dbReference>
<reference key="2">
    <citation type="submission" date="2011-02" db="EMBL/GenBank/DDBJ databases">
        <title>Genome sequence of Microbacterium testaceum StLB037.</title>
        <authorList>
            <person name="Morohoshi T."/>
            <person name="Wang W.Z."/>
            <person name="Someya N."/>
            <person name="Ikeda T."/>
        </authorList>
    </citation>
    <scope>NUCLEOTIDE SEQUENCE</scope>
    <source>
        <strain>StLB037</strain>
    </source>
</reference>
<dbReference type="eggNOG" id="COG1361">
    <property type="taxonomic scope" value="Bacteria"/>
</dbReference>
<dbReference type="RefSeq" id="WP_013585727.1">
    <property type="nucleotide sequence ID" value="NC_015125.1"/>
</dbReference>
<evidence type="ECO:0000256" key="3">
    <source>
        <dbReference type="SAM" id="SignalP"/>
    </source>
</evidence>
<gene>
    <name evidence="4" type="ordered locus">MTES_2638</name>
</gene>